<dbReference type="EMBL" id="LFIW01000717">
    <property type="protein sequence ID" value="KZL85208.1"/>
    <property type="molecule type" value="Genomic_DNA"/>
</dbReference>
<dbReference type="Pfam" id="PF13816">
    <property type="entry name" value="Dehydratase_hem"/>
    <property type="match status" value="1"/>
</dbReference>
<comment type="caution">
    <text evidence="6">The sequence shown here is derived from an EMBL/GenBank/DDBJ whole genome shotgun (WGS) entry which is preliminary data.</text>
</comment>
<comment type="cofactor">
    <cofactor evidence="1">
        <name>heme b</name>
        <dbReference type="ChEBI" id="CHEBI:60344"/>
    </cofactor>
</comment>
<evidence type="ECO:0000313" key="7">
    <source>
        <dbReference type="Proteomes" id="UP000076584"/>
    </source>
</evidence>
<dbReference type="GO" id="GO:0016829">
    <property type="term" value="F:lyase activity"/>
    <property type="evidence" value="ECO:0007669"/>
    <property type="project" value="UniProtKB-KW"/>
</dbReference>
<keyword evidence="2" id="KW-0349">Heme</keyword>
<keyword evidence="7" id="KW-1185">Reference proteome</keyword>
<evidence type="ECO:0000256" key="4">
    <source>
        <dbReference type="ARBA" id="ARBA00023004"/>
    </source>
</evidence>
<dbReference type="GO" id="GO:0046872">
    <property type="term" value="F:metal ion binding"/>
    <property type="evidence" value="ECO:0007669"/>
    <property type="project" value="UniProtKB-KW"/>
</dbReference>
<proteinExistence type="predicted"/>
<evidence type="ECO:0000256" key="3">
    <source>
        <dbReference type="ARBA" id="ARBA00022723"/>
    </source>
</evidence>
<name>A0A161WKN5_COLIC</name>
<dbReference type="InterPro" id="IPR025702">
    <property type="entry name" value="OXD"/>
</dbReference>
<evidence type="ECO:0000256" key="5">
    <source>
        <dbReference type="ARBA" id="ARBA00023239"/>
    </source>
</evidence>
<sequence>MARDRIPDSAHDIFTKHEEAHAGGPVSTTGGVGQYLVGTKYNNFVHVRSGQCWENCGPEETESYKNQLEPTLKNGTKYLWENREERGAMGLRYLGNRDSRGQTKKETCGTGFFTSLDTLEEWAKRHCSHLAICLGVIKHAKRFGHSRKFRTWHEVSVLKQGEALFKYINCLHTAGVIRFGSLNVLLSLE</sequence>
<evidence type="ECO:0000256" key="1">
    <source>
        <dbReference type="ARBA" id="ARBA00001970"/>
    </source>
</evidence>
<evidence type="ECO:0000313" key="6">
    <source>
        <dbReference type="EMBL" id="KZL85208.1"/>
    </source>
</evidence>
<organism evidence="6 7">
    <name type="scientific">Colletotrichum incanum</name>
    <name type="common">Soybean anthracnose fungus</name>
    <dbReference type="NCBI Taxonomy" id="1573173"/>
    <lineage>
        <taxon>Eukaryota</taxon>
        <taxon>Fungi</taxon>
        <taxon>Dikarya</taxon>
        <taxon>Ascomycota</taxon>
        <taxon>Pezizomycotina</taxon>
        <taxon>Sordariomycetes</taxon>
        <taxon>Hypocreomycetidae</taxon>
        <taxon>Glomerellales</taxon>
        <taxon>Glomerellaceae</taxon>
        <taxon>Colletotrichum</taxon>
        <taxon>Colletotrichum spaethianum species complex</taxon>
    </lineage>
</organism>
<dbReference type="AlphaFoldDB" id="A0A161WKN5"/>
<keyword evidence="4" id="KW-0408">Iron</keyword>
<dbReference type="Proteomes" id="UP000076584">
    <property type="component" value="Unassembled WGS sequence"/>
</dbReference>
<keyword evidence="3" id="KW-0479">Metal-binding</keyword>
<accession>A0A161WKN5</accession>
<keyword evidence="5" id="KW-0456">Lyase</keyword>
<evidence type="ECO:0000256" key="2">
    <source>
        <dbReference type="ARBA" id="ARBA00022617"/>
    </source>
</evidence>
<gene>
    <name evidence="6" type="ORF">CI238_03000</name>
</gene>
<reference evidence="6 7" key="1">
    <citation type="submission" date="2015-06" db="EMBL/GenBank/DDBJ databases">
        <title>Survival trade-offs in plant roots during colonization by closely related pathogenic and mutualistic fungi.</title>
        <authorList>
            <person name="Hacquard S."/>
            <person name="Kracher B."/>
            <person name="Hiruma K."/>
            <person name="Weinman A."/>
            <person name="Muench P."/>
            <person name="Garrido Oter R."/>
            <person name="Ver Loren van Themaat E."/>
            <person name="Dallerey J.-F."/>
            <person name="Damm U."/>
            <person name="Henrissat B."/>
            <person name="Lespinet O."/>
            <person name="Thon M."/>
            <person name="Kemen E."/>
            <person name="McHardy A.C."/>
            <person name="Schulze-Lefert P."/>
            <person name="O'Connell R.J."/>
        </authorList>
    </citation>
    <scope>NUCLEOTIDE SEQUENCE [LARGE SCALE GENOMIC DNA]</scope>
    <source>
        <strain evidence="6 7">MAFF 238704</strain>
    </source>
</reference>
<protein>
    <submittedName>
        <fullName evidence="6">Phenylacetaldoxime dehydratase family</fullName>
    </submittedName>
</protein>